<dbReference type="AlphaFoldDB" id="A0A9Q0LNY1"/>
<dbReference type="PANTHER" id="PTHR24051">
    <property type="entry name" value="SUSHI DOMAIN-CONTAINING PROTEIN 1"/>
    <property type="match status" value="1"/>
</dbReference>
<accession>A0A9Q0LNY1</accession>
<evidence type="ECO:0000313" key="5">
    <source>
        <dbReference type="Proteomes" id="UP001149090"/>
    </source>
</evidence>
<dbReference type="InterPro" id="IPR003961">
    <property type="entry name" value="FN3_dom"/>
</dbReference>
<evidence type="ECO:0000313" key="4">
    <source>
        <dbReference type="EMBL" id="KAJ5074873.1"/>
    </source>
</evidence>
<dbReference type="InterPro" id="IPR036116">
    <property type="entry name" value="FN3_sf"/>
</dbReference>
<dbReference type="Proteomes" id="UP001149090">
    <property type="component" value="Unassembled WGS sequence"/>
</dbReference>
<dbReference type="Pfam" id="PF00041">
    <property type="entry name" value="fn3"/>
    <property type="match status" value="1"/>
</dbReference>
<protein>
    <submittedName>
        <fullName evidence="4">Fibronectin type iii domain containing 3b</fullName>
    </submittedName>
</protein>
<evidence type="ECO:0000256" key="2">
    <source>
        <dbReference type="ARBA" id="ARBA00023157"/>
    </source>
</evidence>
<name>A0A9Q0LNY1_ANAIG</name>
<dbReference type="CDD" id="cd00063">
    <property type="entry name" value="FN3"/>
    <property type="match status" value="2"/>
</dbReference>
<dbReference type="PROSITE" id="PS50853">
    <property type="entry name" value="FN3"/>
    <property type="match status" value="1"/>
</dbReference>
<dbReference type="EMBL" id="JAPDFW010000068">
    <property type="protein sequence ID" value="KAJ5074873.1"/>
    <property type="molecule type" value="Genomic_DNA"/>
</dbReference>
<dbReference type="PANTHER" id="PTHR24051:SF9">
    <property type="entry name" value="FIBRONECTIN TYPE-III DOMAIN-CONTAINING PROTEIN"/>
    <property type="match status" value="1"/>
</dbReference>
<sequence>MKLKTKTNQKNKKPEKIEEIEVEPKLNEIELKWKEPKNEGSEIEKYEIEVNNEIIAESKKPKFIIENIKPSENYSIRIRAKNSKGEAEWSDEIKTKTEDKKPEKIEEIEVEPKLNEIELKWKEPKNEGSEIEKYEIEVNNEIIAEKLKIPKEKQNGVMKLKPKLMIKEPEE</sequence>
<keyword evidence="5" id="KW-1185">Reference proteome</keyword>
<dbReference type="SUPFAM" id="SSF49265">
    <property type="entry name" value="Fibronectin type III"/>
    <property type="match status" value="1"/>
</dbReference>
<evidence type="ECO:0000256" key="1">
    <source>
        <dbReference type="ARBA" id="ARBA00022737"/>
    </source>
</evidence>
<proteinExistence type="predicted"/>
<feature type="domain" description="Fibronectin type-III" evidence="3">
    <location>
        <begin position="13"/>
        <end position="100"/>
    </location>
</feature>
<dbReference type="InterPro" id="IPR013783">
    <property type="entry name" value="Ig-like_fold"/>
</dbReference>
<evidence type="ECO:0000259" key="3">
    <source>
        <dbReference type="PROSITE" id="PS50853"/>
    </source>
</evidence>
<dbReference type="PRINTS" id="PR00014">
    <property type="entry name" value="FNTYPEIII"/>
</dbReference>
<reference evidence="4" key="1">
    <citation type="submission" date="2022-10" db="EMBL/GenBank/DDBJ databases">
        <title>Novel sulphate-reducing endosymbionts in the free-living metamonad Anaeramoeba.</title>
        <authorList>
            <person name="Jerlstrom-Hultqvist J."/>
            <person name="Cepicka I."/>
            <person name="Gallot-Lavallee L."/>
            <person name="Salas-Leiva D."/>
            <person name="Curtis B.A."/>
            <person name="Zahonova K."/>
            <person name="Pipaliya S."/>
            <person name="Dacks J."/>
            <person name="Roger A.J."/>
        </authorList>
    </citation>
    <scope>NUCLEOTIDE SEQUENCE</scope>
    <source>
        <strain evidence="4">BMAN</strain>
    </source>
</reference>
<keyword evidence="1" id="KW-0677">Repeat</keyword>
<gene>
    <name evidence="4" type="ORF">M0811_07916</name>
</gene>
<comment type="caution">
    <text evidence="4">The sequence shown here is derived from an EMBL/GenBank/DDBJ whole genome shotgun (WGS) entry which is preliminary data.</text>
</comment>
<organism evidence="4 5">
    <name type="scientific">Anaeramoeba ignava</name>
    <name type="common">Anaerobic marine amoeba</name>
    <dbReference type="NCBI Taxonomy" id="1746090"/>
    <lineage>
        <taxon>Eukaryota</taxon>
        <taxon>Metamonada</taxon>
        <taxon>Anaeramoebidae</taxon>
        <taxon>Anaeramoeba</taxon>
    </lineage>
</organism>
<keyword evidence="2" id="KW-1015">Disulfide bond</keyword>
<dbReference type="OrthoDB" id="504170at2759"/>
<dbReference type="Gene3D" id="2.60.40.10">
    <property type="entry name" value="Immunoglobulins"/>
    <property type="match status" value="2"/>
</dbReference>
<dbReference type="SMART" id="SM00060">
    <property type="entry name" value="FN3"/>
    <property type="match status" value="1"/>
</dbReference>
<dbReference type="InterPro" id="IPR051622">
    <property type="entry name" value="R-tyr_protein_phosphatases"/>
</dbReference>